<dbReference type="InterPro" id="IPR038666">
    <property type="entry name" value="SSP1_head-tail_sf"/>
</dbReference>
<proteinExistence type="predicted"/>
<protein>
    <submittedName>
        <fullName evidence="1">Head-tail adaptor protein</fullName>
    </submittedName>
</protein>
<accession>A0ABU8TJE2</accession>
<dbReference type="Pfam" id="PF05521">
    <property type="entry name" value="Phage_HCP"/>
    <property type="match status" value="1"/>
</dbReference>
<dbReference type="Gene3D" id="2.40.10.270">
    <property type="entry name" value="Bacteriophage SPP1 head-tail adaptor protein"/>
    <property type="match status" value="1"/>
</dbReference>
<dbReference type="InterPro" id="IPR008767">
    <property type="entry name" value="Phage_SPP1_head-tail_adaptor"/>
</dbReference>
<evidence type="ECO:0000313" key="1">
    <source>
        <dbReference type="EMBL" id="MEJ8473953.1"/>
    </source>
</evidence>
<gene>
    <name evidence="1" type="ORF">V6575_07625</name>
</gene>
<dbReference type="EMBL" id="JBAKIA010000004">
    <property type="protein sequence ID" value="MEJ8473953.1"/>
    <property type="molecule type" value="Genomic_DNA"/>
</dbReference>
<dbReference type="RefSeq" id="WP_340273650.1">
    <property type="nucleotide sequence ID" value="NZ_JBAKIA010000004.1"/>
</dbReference>
<reference evidence="1 2" key="1">
    <citation type="submission" date="2024-02" db="EMBL/GenBank/DDBJ databases">
        <title>Roseibium algae sp. nov., isolated from marine alga (Grateloupia sp.), showing potential in myo-inositol conversion.</title>
        <authorList>
            <person name="Wang Y."/>
        </authorList>
    </citation>
    <scope>NUCLEOTIDE SEQUENCE [LARGE SCALE GENOMIC DNA]</scope>
    <source>
        <strain evidence="1 2">H3510</strain>
    </source>
</reference>
<sequence length="106" mass="11564">MSAGLYRHPVTLQQPVHTVAADGSAALIYAEAGDDFAAIRPLRQGERQSGGRLEGVITHEIRLRHRDDLAGGWQVISGARSFRVLSTFETDGTAREITCLSEEEDT</sequence>
<comment type="caution">
    <text evidence="1">The sequence shown here is derived from an EMBL/GenBank/DDBJ whole genome shotgun (WGS) entry which is preliminary data.</text>
</comment>
<organism evidence="1 2">
    <name type="scientific">Roseibium algae</name>
    <dbReference type="NCBI Taxonomy" id="3123038"/>
    <lineage>
        <taxon>Bacteria</taxon>
        <taxon>Pseudomonadati</taxon>
        <taxon>Pseudomonadota</taxon>
        <taxon>Alphaproteobacteria</taxon>
        <taxon>Hyphomicrobiales</taxon>
        <taxon>Stappiaceae</taxon>
        <taxon>Roseibium</taxon>
    </lineage>
</organism>
<keyword evidence="2" id="KW-1185">Reference proteome</keyword>
<name>A0ABU8TJE2_9HYPH</name>
<dbReference type="Proteomes" id="UP001385499">
    <property type="component" value="Unassembled WGS sequence"/>
</dbReference>
<evidence type="ECO:0000313" key="2">
    <source>
        <dbReference type="Proteomes" id="UP001385499"/>
    </source>
</evidence>